<dbReference type="EMBL" id="QCYY01001003">
    <property type="protein sequence ID" value="ROT81182.1"/>
    <property type="molecule type" value="Genomic_DNA"/>
</dbReference>
<keyword evidence="3" id="KW-1015">Disulfide bond</keyword>
<reference evidence="8 9" key="2">
    <citation type="submission" date="2019-01" db="EMBL/GenBank/DDBJ databases">
        <title>The decoding of complex shrimp genome reveals the adaptation for benthos swimmer, frequently molting mechanism and breeding impact on genome.</title>
        <authorList>
            <person name="Sun Y."/>
            <person name="Gao Y."/>
            <person name="Yu Y."/>
        </authorList>
    </citation>
    <scope>NUCLEOTIDE SEQUENCE [LARGE SCALE GENOMIC DNA]</scope>
    <source>
        <tissue evidence="8">Muscle</tissue>
    </source>
</reference>
<evidence type="ECO:0000256" key="5">
    <source>
        <dbReference type="SAM" id="Coils"/>
    </source>
</evidence>
<dbReference type="PROSITE" id="PS00134">
    <property type="entry name" value="TRYPSIN_HIS"/>
    <property type="match status" value="2"/>
</dbReference>
<sequence>MSNEFSGGLLCEIYTVGGTTPCSITREYCDGCGVAPISVGSTKIVNGAVASVGEYPYQVGVLPTIAGLEYRCGGSIIKERWILTAAHCFYDNSKNKATSVDIIYGTIYINGIGGTRVTASRFIDHPGYDSSTYANDIALVELPQSLNYATDTKIQPICLGLEEDIPFGGKAVASGWGDLSFEGSSPDVLQEVELDIITINECQQKESLPPDTNSVVCALTLYKDTCQGDSGGPLVAKLCDGTWAQIGIVSYGFQCAVPGKPGVYTRVSAFASWISNNTGGSSCSSTLTLSAELDNRAKEREAVNEAKNEVVRIGQDLDGLETTLNATRGRRRRRRNLTLLQELTTALNKSADVLLSRNVQRINSLSSELAALRGRLVVFTAQVAAGASGLDVPALLAGVGSAKQTAQNATKVARQELAEIEVEIQIIVAKFENSGSTVPPLPSLEPEPTVKPVTPTTSPTTPPPTTPNVPTTIAPSTTASPPTPTTAPPSPGTSTCSITREYCNGCGVAPISVGSTKIVNGTVASVGEYPYQVGVLPTIAGLEYRCGGSIIKERWILTAAHCFYDKSSNKATSVDIIYGTIYINGIGGTRVTASRFIDHPGYNSSTKANDIALVELPQPLNYTIDAKIQPICLGLQEDIPFGGKAVASGWGDLSFDGLSPNVLQEVELDIITIDECQQKESLPPDTNSVVCALTLYKDTCQGDSGGPLVAKLCDGTWAQIGIVSYGFQCAVPDKPGVYTRVSAFASWISNNTGGSSCSSTLTTLQTAPLNTAKNTAYLPVTRPPPHTLAFLILHPQGIFHYFYSWDEKEALSETSFSAGRITSPTNANPRPKLQRIATRNSSPTPIFLTRSPAS</sequence>
<feature type="domain" description="Peptidase S1" evidence="7">
    <location>
        <begin position="518"/>
        <end position="753"/>
    </location>
</feature>
<dbReference type="PROSITE" id="PS00135">
    <property type="entry name" value="TRYPSIN_SER"/>
    <property type="match status" value="2"/>
</dbReference>
<dbReference type="PROSITE" id="PS50240">
    <property type="entry name" value="TRYPSIN_DOM"/>
    <property type="match status" value="2"/>
</dbReference>
<feature type="compositionally biased region" description="Low complexity" evidence="6">
    <location>
        <begin position="446"/>
        <end position="459"/>
    </location>
</feature>
<evidence type="ECO:0000256" key="3">
    <source>
        <dbReference type="ARBA" id="ARBA00023157"/>
    </source>
</evidence>
<dbReference type="SMR" id="A0A3R7PBS5"/>
<dbReference type="InterPro" id="IPR018114">
    <property type="entry name" value="TRYPSIN_HIS"/>
</dbReference>
<name>A0A3R7PBS5_PENVA</name>
<dbReference type="InterPro" id="IPR033116">
    <property type="entry name" value="TRYPSIN_SER"/>
</dbReference>
<evidence type="ECO:0000259" key="7">
    <source>
        <dbReference type="PROSITE" id="PS50240"/>
    </source>
</evidence>
<dbReference type="Gene3D" id="2.40.10.10">
    <property type="entry name" value="Trypsin-like serine proteases"/>
    <property type="match status" value="2"/>
</dbReference>
<dbReference type="GO" id="GO:0016485">
    <property type="term" value="P:protein processing"/>
    <property type="evidence" value="ECO:0007669"/>
    <property type="project" value="UniProtKB-ARBA"/>
</dbReference>
<evidence type="ECO:0000256" key="1">
    <source>
        <dbReference type="ARBA" id="ARBA00004613"/>
    </source>
</evidence>
<dbReference type="SUPFAM" id="SSF50494">
    <property type="entry name" value="Trypsin-like serine proteases"/>
    <property type="match status" value="2"/>
</dbReference>
<dbReference type="GO" id="GO:0004252">
    <property type="term" value="F:serine-type endopeptidase activity"/>
    <property type="evidence" value="ECO:0007669"/>
    <property type="project" value="InterPro"/>
</dbReference>
<dbReference type="SMART" id="SM00020">
    <property type="entry name" value="Tryp_SPc"/>
    <property type="match status" value="2"/>
</dbReference>
<keyword evidence="5" id="KW-0175">Coiled coil</keyword>
<proteinExistence type="predicted"/>
<organism evidence="8 9">
    <name type="scientific">Penaeus vannamei</name>
    <name type="common">Whiteleg shrimp</name>
    <name type="synonym">Litopenaeus vannamei</name>
    <dbReference type="NCBI Taxonomy" id="6689"/>
    <lineage>
        <taxon>Eukaryota</taxon>
        <taxon>Metazoa</taxon>
        <taxon>Ecdysozoa</taxon>
        <taxon>Arthropoda</taxon>
        <taxon>Crustacea</taxon>
        <taxon>Multicrustacea</taxon>
        <taxon>Malacostraca</taxon>
        <taxon>Eumalacostraca</taxon>
        <taxon>Eucarida</taxon>
        <taxon>Decapoda</taxon>
        <taxon>Dendrobranchiata</taxon>
        <taxon>Penaeoidea</taxon>
        <taxon>Penaeidae</taxon>
        <taxon>Penaeus</taxon>
    </lineage>
</organism>
<dbReference type="CDD" id="cd00190">
    <property type="entry name" value="Tryp_SPc"/>
    <property type="match status" value="2"/>
</dbReference>
<keyword evidence="4" id="KW-0720">Serine protease</keyword>
<dbReference type="InterPro" id="IPR009003">
    <property type="entry name" value="Peptidase_S1_PA"/>
</dbReference>
<feature type="compositionally biased region" description="Low complexity" evidence="6">
    <location>
        <begin position="468"/>
        <end position="480"/>
    </location>
</feature>
<feature type="region of interest" description="Disordered" evidence="6">
    <location>
        <begin position="817"/>
        <end position="854"/>
    </location>
</feature>
<accession>A0A3R7PBS5</accession>
<keyword evidence="4 8" id="KW-0645">Protease</keyword>
<keyword evidence="9" id="KW-1185">Reference proteome</keyword>
<feature type="domain" description="Peptidase S1" evidence="7">
    <location>
        <begin position="44"/>
        <end position="279"/>
    </location>
</feature>
<dbReference type="InterPro" id="IPR001254">
    <property type="entry name" value="Trypsin_dom"/>
</dbReference>
<keyword evidence="4" id="KW-0378">Hydrolase</keyword>
<gene>
    <name evidence="8" type="ORF">C7M84_000054</name>
</gene>
<feature type="region of interest" description="Disordered" evidence="6">
    <location>
        <begin position="435"/>
        <end position="494"/>
    </location>
</feature>
<comment type="subcellular location">
    <subcellularLocation>
        <location evidence="1">Secreted</location>
    </subcellularLocation>
</comment>
<evidence type="ECO:0000313" key="8">
    <source>
        <dbReference type="EMBL" id="ROT81182.1"/>
    </source>
</evidence>
<dbReference type="InterPro" id="IPR043504">
    <property type="entry name" value="Peptidase_S1_PA_chymotrypsin"/>
</dbReference>
<dbReference type="FunFam" id="2.40.10.10:FF:000047">
    <property type="entry name" value="Trypsin eta"/>
    <property type="match status" value="2"/>
</dbReference>
<dbReference type="Proteomes" id="UP000283509">
    <property type="component" value="Unassembled WGS sequence"/>
</dbReference>
<feature type="compositionally biased region" description="Pro residues" evidence="6">
    <location>
        <begin position="481"/>
        <end position="491"/>
    </location>
</feature>
<feature type="compositionally biased region" description="Polar residues" evidence="6">
    <location>
        <begin position="817"/>
        <end position="828"/>
    </location>
</feature>
<feature type="coiled-coil region" evidence="5">
    <location>
        <begin position="289"/>
        <end position="323"/>
    </location>
</feature>
<dbReference type="AlphaFoldDB" id="A0A3R7PBS5"/>
<dbReference type="PRINTS" id="PR00722">
    <property type="entry name" value="CHYMOTRYPSIN"/>
</dbReference>
<evidence type="ECO:0000256" key="6">
    <source>
        <dbReference type="SAM" id="MobiDB-lite"/>
    </source>
</evidence>
<dbReference type="PANTHER" id="PTHR24252:SF28">
    <property type="entry name" value="TRANSMEMBRANE PROTEASE SERINE 11C ISOFORM X1"/>
    <property type="match status" value="1"/>
</dbReference>
<evidence type="ECO:0000256" key="2">
    <source>
        <dbReference type="ARBA" id="ARBA00022525"/>
    </source>
</evidence>
<dbReference type="OrthoDB" id="6380398at2759"/>
<reference evidence="8 9" key="1">
    <citation type="submission" date="2018-04" db="EMBL/GenBank/DDBJ databases">
        <authorList>
            <person name="Zhang X."/>
            <person name="Yuan J."/>
            <person name="Li F."/>
            <person name="Xiang J."/>
        </authorList>
    </citation>
    <scope>NUCLEOTIDE SEQUENCE [LARGE SCALE GENOMIC DNA]</scope>
    <source>
        <tissue evidence="8">Muscle</tissue>
    </source>
</reference>
<keyword evidence="2" id="KW-0964">Secreted</keyword>
<dbReference type="PANTHER" id="PTHR24252">
    <property type="entry name" value="ACROSIN-RELATED"/>
    <property type="match status" value="1"/>
</dbReference>
<evidence type="ECO:0000256" key="4">
    <source>
        <dbReference type="RuleBase" id="RU363034"/>
    </source>
</evidence>
<protein>
    <submittedName>
        <fullName evidence="8">Protease</fullName>
    </submittedName>
</protein>
<dbReference type="GO" id="GO:0005576">
    <property type="term" value="C:extracellular region"/>
    <property type="evidence" value="ECO:0007669"/>
    <property type="project" value="UniProtKB-SubCell"/>
</dbReference>
<evidence type="ECO:0000313" key="9">
    <source>
        <dbReference type="Proteomes" id="UP000283509"/>
    </source>
</evidence>
<comment type="caution">
    <text evidence="8">The sequence shown here is derived from an EMBL/GenBank/DDBJ whole genome shotgun (WGS) entry which is preliminary data.</text>
</comment>
<dbReference type="Pfam" id="PF00089">
    <property type="entry name" value="Trypsin"/>
    <property type="match status" value="2"/>
</dbReference>
<dbReference type="InterPro" id="IPR001314">
    <property type="entry name" value="Peptidase_S1A"/>
</dbReference>